<dbReference type="InterPro" id="IPR003388">
    <property type="entry name" value="Reticulon"/>
</dbReference>
<feature type="transmembrane region" description="Helical" evidence="6">
    <location>
        <begin position="73"/>
        <end position="88"/>
    </location>
</feature>
<keyword evidence="9" id="KW-1185">Reference proteome</keyword>
<keyword evidence="4 6" id="KW-1133">Transmembrane helix</keyword>
<dbReference type="AlphaFoldDB" id="A0AAV0ZJP0"/>
<feature type="transmembrane region" description="Helical" evidence="6">
    <location>
        <begin position="95"/>
        <end position="115"/>
    </location>
</feature>
<dbReference type="GO" id="GO:0009617">
    <property type="term" value="P:response to bacterium"/>
    <property type="evidence" value="ECO:0007669"/>
    <property type="project" value="InterPro"/>
</dbReference>
<keyword evidence="2 6" id="KW-0812">Transmembrane</keyword>
<organism evidence="8 9">
    <name type="scientific">Vicia faba</name>
    <name type="common">Broad bean</name>
    <name type="synonym">Faba vulgaris</name>
    <dbReference type="NCBI Taxonomy" id="3906"/>
    <lineage>
        <taxon>Eukaryota</taxon>
        <taxon>Viridiplantae</taxon>
        <taxon>Streptophyta</taxon>
        <taxon>Embryophyta</taxon>
        <taxon>Tracheophyta</taxon>
        <taxon>Spermatophyta</taxon>
        <taxon>Magnoliopsida</taxon>
        <taxon>eudicotyledons</taxon>
        <taxon>Gunneridae</taxon>
        <taxon>Pentapetalae</taxon>
        <taxon>rosids</taxon>
        <taxon>fabids</taxon>
        <taxon>Fabales</taxon>
        <taxon>Fabaceae</taxon>
        <taxon>Papilionoideae</taxon>
        <taxon>50 kb inversion clade</taxon>
        <taxon>NPAAA clade</taxon>
        <taxon>Hologalegina</taxon>
        <taxon>IRL clade</taxon>
        <taxon>Fabeae</taxon>
        <taxon>Vicia</taxon>
    </lineage>
</organism>
<dbReference type="PANTHER" id="PTHR10994">
    <property type="entry name" value="RETICULON"/>
    <property type="match status" value="1"/>
</dbReference>
<sequence length="246" mass="28131">MVHQAEFMDVADSDFLGHNRELDDDDSEFETVFEKYFVFSAAKNRIFARKLPLHIVLGSGIVADIILWRKKEITASILAGVTFIWFIFKRMEYTLLSFICDSLIILLAMLFLWTHLTSFIDMSPPKLSALILPEGLLVNTAISMTKKLNRQLITFGLLASGRDFKKFLKVTWTLGVVSVLGTWFTASTIFYIATVTLMTVPAVYERNQEIIDIISEKALIELNNQYAEVMKMIFGKSRHLQDDNLE</sequence>
<evidence type="ECO:0000256" key="3">
    <source>
        <dbReference type="ARBA" id="ARBA00022824"/>
    </source>
</evidence>
<evidence type="ECO:0000313" key="9">
    <source>
        <dbReference type="Proteomes" id="UP001157006"/>
    </source>
</evidence>
<protein>
    <recommendedName>
        <fullName evidence="6">Reticulon-like protein</fullName>
    </recommendedName>
</protein>
<keyword evidence="5 6" id="KW-0472">Membrane</keyword>
<name>A0AAV0ZJP0_VICFA</name>
<comment type="subcellular location">
    <subcellularLocation>
        <location evidence="1 6">Endoplasmic reticulum membrane</location>
        <topology evidence="1 6">Multi-pass membrane protein</topology>
    </subcellularLocation>
</comment>
<dbReference type="Pfam" id="PF02453">
    <property type="entry name" value="Reticulon"/>
    <property type="match status" value="1"/>
</dbReference>
<dbReference type="Proteomes" id="UP001157006">
    <property type="component" value="Chromosome 2"/>
</dbReference>
<dbReference type="GO" id="GO:0005789">
    <property type="term" value="C:endoplasmic reticulum membrane"/>
    <property type="evidence" value="ECO:0007669"/>
    <property type="project" value="UniProtKB-SubCell"/>
</dbReference>
<evidence type="ECO:0000259" key="7">
    <source>
        <dbReference type="PROSITE" id="PS50845"/>
    </source>
</evidence>
<gene>
    <name evidence="8" type="ORF">VFH_II064920</name>
</gene>
<dbReference type="PANTHER" id="PTHR10994:SF177">
    <property type="entry name" value="RETICULON-LIKE PROTEIN B15"/>
    <property type="match status" value="1"/>
</dbReference>
<evidence type="ECO:0000256" key="4">
    <source>
        <dbReference type="ARBA" id="ARBA00022989"/>
    </source>
</evidence>
<accession>A0AAV0ZJP0</accession>
<dbReference type="InterPro" id="IPR045064">
    <property type="entry name" value="Reticulon-like"/>
</dbReference>
<reference evidence="8 9" key="1">
    <citation type="submission" date="2023-01" db="EMBL/GenBank/DDBJ databases">
        <authorList>
            <person name="Kreplak J."/>
        </authorList>
    </citation>
    <scope>NUCLEOTIDE SEQUENCE [LARGE SCALE GENOMIC DNA]</scope>
</reference>
<evidence type="ECO:0000256" key="2">
    <source>
        <dbReference type="ARBA" id="ARBA00022692"/>
    </source>
</evidence>
<evidence type="ECO:0000313" key="8">
    <source>
        <dbReference type="EMBL" id="CAI8597084.1"/>
    </source>
</evidence>
<proteinExistence type="predicted"/>
<evidence type="ECO:0000256" key="1">
    <source>
        <dbReference type="ARBA" id="ARBA00004477"/>
    </source>
</evidence>
<dbReference type="PROSITE" id="PS50845">
    <property type="entry name" value="RETICULON"/>
    <property type="match status" value="1"/>
</dbReference>
<evidence type="ECO:0000256" key="5">
    <source>
        <dbReference type="ARBA" id="ARBA00023136"/>
    </source>
</evidence>
<feature type="transmembrane region" description="Helical" evidence="6">
    <location>
        <begin position="51"/>
        <end position="67"/>
    </location>
</feature>
<dbReference type="EMBL" id="OX451737">
    <property type="protein sequence ID" value="CAI8597084.1"/>
    <property type="molecule type" value="Genomic_DNA"/>
</dbReference>
<keyword evidence="3 6" id="KW-0256">Endoplasmic reticulum</keyword>
<feature type="domain" description="Reticulon" evidence="7">
    <location>
        <begin position="62"/>
        <end position="246"/>
    </location>
</feature>
<feature type="transmembrane region" description="Helical" evidence="6">
    <location>
        <begin position="167"/>
        <end position="193"/>
    </location>
</feature>
<evidence type="ECO:0000256" key="6">
    <source>
        <dbReference type="RuleBase" id="RU363132"/>
    </source>
</evidence>